<protein>
    <submittedName>
        <fullName evidence="1">Uncharacterized protein</fullName>
    </submittedName>
</protein>
<sequence>MVDIALRATERLGTKETNDNTKLYDVSFYPYTAPGVDPIFAVCGDRHTFVCRTAPGKETAIETLQWFEDEDKDHNGPSLNSLVWSRDAMTGDPLLLVAGVSPKIKVLNVKTGELARTLIGHGAPVNDLKISPLSPQVLASCSADRSIRLWNLNPSHRDAPTTHILAGAGHKEQILSISFHYTGRYLLSGGIDTMVNLWVLPSLTGNEEPPSDGKVARTHYPHFSTLELHHDMVDCIEWYGDLILSRATREGKIILWKIDGFSSSADPPSLDAAPIANYKAGYTRSCFGGKFQILLQFSTPLTDVFYMRFGLFHQPEKRPILVAGNEKSKFSFWDLRTLEEEHVPVVGKGKARLAGRQDAHPTDDPFKPLPPMREYTVPKVSFVTRQVAWSNCGEWCVAVGDWAMVCLFQRGKKGGE</sequence>
<keyword evidence="2" id="KW-1185">Reference proteome</keyword>
<name>A0ACC3D430_9PEZI</name>
<gene>
    <name evidence="1" type="ORF">LTS18_005956</name>
</gene>
<comment type="caution">
    <text evidence="1">The sequence shown here is derived from an EMBL/GenBank/DDBJ whole genome shotgun (WGS) entry which is preliminary data.</text>
</comment>
<accession>A0ACC3D430</accession>
<evidence type="ECO:0000313" key="2">
    <source>
        <dbReference type="Proteomes" id="UP001186974"/>
    </source>
</evidence>
<organism evidence="1 2">
    <name type="scientific">Coniosporium uncinatum</name>
    <dbReference type="NCBI Taxonomy" id="93489"/>
    <lineage>
        <taxon>Eukaryota</taxon>
        <taxon>Fungi</taxon>
        <taxon>Dikarya</taxon>
        <taxon>Ascomycota</taxon>
        <taxon>Pezizomycotina</taxon>
        <taxon>Dothideomycetes</taxon>
        <taxon>Dothideomycetes incertae sedis</taxon>
        <taxon>Coniosporium</taxon>
    </lineage>
</organism>
<dbReference type="EMBL" id="JAWDJW010007771">
    <property type="protein sequence ID" value="KAK3061546.1"/>
    <property type="molecule type" value="Genomic_DNA"/>
</dbReference>
<dbReference type="Proteomes" id="UP001186974">
    <property type="component" value="Unassembled WGS sequence"/>
</dbReference>
<reference evidence="1" key="1">
    <citation type="submission" date="2024-09" db="EMBL/GenBank/DDBJ databases">
        <title>Black Yeasts Isolated from many extreme environments.</title>
        <authorList>
            <person name="Coleine C."/>
            <person name="Stajich J.E."/>
            <person name="Selbmann L."/>
        </authorList>
    </citation>
    <scope>NUCLEOTIDE SEQUENCE</scope>
    <source>
        <strain evidence="1">CCFEE 5737</strain>
    </source>
</reference>
<evidence type="ECO:0000313" key="1">
    <source>
        <dbReference type="EMBL" id="KAK3061546.1"/>
    </source>
</evidence>
<proteinExistence type="predicted"/>